<dbReference type="RefSeq" id="WP_342777296.1">
    <property type="nucleotide sequence ID" value="NZ_VFOM01000002.1"/>
</dbReference>
<reference evidence="6 7" key="1">
    <citation type="submission" date="2019-06" db="EMBL/GenBank/DDBJ databases">
        <title>Sequencing the genomes of 1000 actinobacteria strains.</title>
        <authorList>
            <person name="Klenk H.-P."/>
        </authorList>
    </citation>
    <scope>NUCLEOTIDE SEQUENCE [LARGE SCALE GENOMIC DNA]</scope>
    <source>
        <strain evidence="6 7">DSM 26477</strain>
    </source>
</reference>
<dbReference type="PANTHER" id="PTHR34773:SF1">
    <property type="entry name" value="FLAGELLAR SECRETION CHAPERONE FLIS"/>
    <property type="match status" value="1"/>
</dbReference>
<evidence type="ECO:0000256" key="3">
    <source>
        <dbReference type="ARBA" id="ARBA00022490"/>
    </source>
</evidence>
<dbReference type="InterPro" id="IPR003713">
    <property type="entry name" value="FliS"/>
</dbReference>
<name>A0A542YET2_9MICO</name>
<accession>A0A542YET2</accession>
<evidence type="ECO:0000256" key="2">
    <source>
        <dbReference type="ARBA" id="ARBA00008787"/>
    </source>
</evidence>
<comment type="similarity">
    <text evidence="2">Belongs to the FliS family.</text>
</comment>
<dbReference type="SUPFAM" id="SSF101116">
    <property type="entry name" value="Flagellar export chaperone FliS"/>
    <property type="match status" value="1"/>
</dbReference>
<organism evidence="6 7">
    <name type="scientific">Homoserinimonas aerilata</name>
    <dbReference type="NCBI Taxonomy" id="1162970"/>
    <lineage>
        <taxon>Bacteria</taxon>
        <taxon>Bacillati</taxon>
        <taxon>Actinomycetota</taxon>
        <taxon>Actinomycetes</taxon>
        <taxon>Micrococcales</taxon>
        <taxon>Microbacteriaceae</taxon>
        <taxon>Homoserinimonas</taxon>
    </lineage>
</organism>
<dbReference type="CDD" id="cd16098">
    <property type="entry name" value="FliS"/>
    <property type="match status" value="1"/>
</dbReference>
<keyword evidence="6" id="KW-0966">Cell projection</keyword>
<evidence type="ECO:0000256" key="5">
    <source>
        <dbReference type="ARBA" id="ARBA00023186"/>
    </source>
</evidence>
<gene>
    <name evidence="6" type="ORF">FB562_2130</name>
</gene>
<evidence type="ECO:0000313" key="7">
    <source>
        <dbReference type="Proteomes" id="UP000317998"/>
    </source>
</evidence>
<dbReference type="Pfam" id="PF02561">
    <property type="entry name" value="FliS"/>
    <property type="match status" value="1"/>
</dbReference>
<dbReference type="AlphaFoldDB" id="A0A542YET2"/>
<evidence type="ECO:0000256" key="4">
    <source>
        <dbReference type="ARBA" id="ARBA00022795"/>
    </source>
</evidence>
<evidence type="ECO:0000256" key="1">
    <source>
        <dbReference type="ARBA" id="ARBA00004514"/>
    </source>
</evidence>
<dbReference type="Gene3D" id="1.20.120.340">
    <property type="entry name" value="Flagellar protein FliS"/>
    <property type="match status" value="1"/>
</dbReference>
<dbReference type="GO" id="GO:0071973">
    <property type="term" value="P:bacterial-type flagellum-dependent cell motility"/>
    <property type="evidence" value="ECO:0007669"/>
    <property type="project" value="TreeGrafter"/>
</dbReference>
<sequence length="169" mass="18438">MTMTMPEHATGEVQPLTTGREAMSAMGQSSPAADARRAAFNRDAILSASPARLLTMLYDRLLLDLGRAEIAQDVEDWQSASKHLLHAQDIVAELTSSLKIDDWDGAHDLLGIYTFVNRALIYSNTRRDVDSTRVCISLLEPLRQTWHAAAEMVPVTAPITHLGGTLGVA</sequence>
<dbReference type="InterPro" id="IPR036584">
    <property type="entry name" value="FliS_sf"/>
</dbReference>
<proteinExistence type="inferred from homology"/>
<dbReference type="PANTHER" id="PTHR34773">
    <property type="entry name" value="FLAGELLAR SECRETION CHAPERONE FLIS"/>
    <property type="match status" value="1"/>
</dbReference>
<comment type="caution">
    <text evidence="6">The sequence shown here is derived from an EMBL/GenBank/DDBJ whole genome shotgun (WGS) entry which is preliminary data.</text>
</comment>
<comment type="subcellular location">
    <subcellularLocation>
        <location evidence="1">Cytoplasm</location>
        <location evidence="1">Cytosol</location>
    </subcellularLocation>
</comment>
<dbReference type="GO" id="GO:0005829">
    <property type="term" value="C:cytosol"/>
    <property type="evidence" value="ECO:0007669"/>
    <property type="project" value="UniProtKB-SubCell"/>
</dbReference>
<dbReference type="GO" id="GO:0044780">
    <property type="term" value="P:bacterial-type flagellum assembly"/>
    <property type="evidence" value="ECO:0007669"/>
    <property type="project" value="InterPro"/>
</dbReference>
<dbReference type="Proteomes" id="UP000317998">
    <property type="component" value="Unassembled WGS sequence"/>
</dbReference>
<keyword evidence="5" id="KW-0143">Chaperone</keyword>
<keyword evidence="6" id="KW-0969">Cilium</keyword>
<keyword evidence="4" id="KW-1005">Bacterial flagellum biogenesis</keyword>
<dbReference type="EMBL" id="VFOM01000002">
    <property type="protein sequence ID" value="TQL46606.1"/>
    <property type="molecule type" value="Genomic_DNA"/>
</dbReference>
<keyword evidence="3" id="KW-0963">Cytoplasm</keyword>
<keyword evidence="6" id="KW-0282">Flagellum</keyword>
<keyword evidence="7" id="KW-1185">Reference proteome</keyword>
<protein>
    <submittedName>
        <fullName evidence="6">Flagellar protein FliS</fullName>
    </submittedName>
</protein>
<evidence type="ECO:0000313" key="6">
    <source>
        <dbReference type="EMBL" id="TQL46606.1"/>
    </source>
</evidence>